<dbReference type="InterPro" id="IPR011042">
    <property type="entry name" value="6-blade_b-propeller_TolB-like"/>
</dbReference>
<evidence type="ECO:0000256" key="2">
    <source>
        <dbReference type="ARBA" id="ARBA00023157"/>
    </source>
</evidence>
<keyword evidence="2" id="KW-1015">Disulfide bond</keyword>
<dbReference type="SUPFAM" id="SSF49899">
    <property type="entry name" value="Concanavalin A-like lectins/glucanases"/>
    <property type="match status" value="1"/>
</dbReference>
<dbReference type="Proteomes" id="UP000315289">
    <property type="component" value="Unassembled WGS sequence"/>
</dbReference>
<keyword evidence="6" id="KW-1185">Reference proteome</keyword>
<evidence type="ECO:0000259" key="4">
    <source>
        <dbReference type="SMART" id="SM00560"/>
    </source>
</evidence>
<protein>
    <submittedName>
        <fullName evidence="5">Putative Glucose/sorbosone dehydrogenase with ltin domain</fullName>
    </submittedName>
</protein>
<reference evidence="5 6" key="1">
    <citation type="journal article" date="2019" name="Front. Microbiol.">
        <title>Ammonia Oxidation by the Arctic Terrestrial Thaumarchaeote Candidatus Nitrosocosmicus arcticus Is Stimulated by Increasing Temperatures.</title>
        <authorList>
            <person name="Alves R.J.E."/>
            <person name="Kerou M."/>
            <person name="Zappe A."/>
            <person name="Bittner R."/>
            <person name="Abby S.S."/>
            <person name="Schmidt H.A."/>
            <person name="Pfeifer K."/>
            <person name="Schleper C."/>
        </authorList>
    </citation>
    <scope>NUCLEOTIDE SEQUENCE [LARGE SCALE GENOMIC DNA]</scope>
    <source>
        <strain evidence="5 6">Kfb</strain>
    </source>
</reference>
<sequence>MLYFFILVIIFIPFVVFAPLSVNGSSNDIGQEHMFNKSSFYSCQDYGKDIQCALSKSEFEGFSVDATSNQITPITREADYVDGKSGNAVIFQEKFRDFIEISNITAYKSDVFSISFWVEKISTPIQSTPDAHVISHTTVNKDEGWFFSTNNAQDQDIVFGLTTKSGNEPLMSKPLPISNSSFTNIVATFDGSDIRVYGNGSLYDSIEYNGTYTPTQNLPIHIGVASYCSECTKFQGMVDDVRFYDRILTPMEISQIYNDNESMTTSNGLVGHWEFDNTMNDSSVYKNNGRMLTMTSSLVTSPDGRIFIAEKNTGKIRILQNDILLDRPFATIDNLDVNWETGLLGLAIDPEFEKNHFVYAYYSTFDVNDKPINRVVRFTEKDNLSFNKTVIFDNIPSSAAFHAGGSLAIGPDDKLYISIGDARASIYSQSKDILVGKILRINKDGTIPSDNPFPNSPVYTLGHRNIFGIAFNEKDGIGIFTENNDKLFDEINVLKKGGNYGFPNMQPENNHWKASNSTIDIKPLRSFYYSIAPTQTIYYISDHFPYLKDTFLVGTYTGDIYSIEINNKTKKISSEVTPHNDPETIDSEKHIQINLYPFESVIGLTQTPGGDIYFGGYHIYKLDSIIADDPEQILFSLQLDYPDNITIDNVFAGYQKYIVVDIQNNDIKKLDNSQYNLSNSYSLIKLKIPKSLLSDIVNINATVVSPIKGENTYDITDYLLNDTSPKSNELSIPLPNDSITTTLSIYGEESSSDSEEESSSDSEEESSSDSEE</sequence>
<dbReference type="SUPFAM" id="SSF50952">
    <property type="entry name" value="Soluble quinoprotein glucose dehydrogenase"/>
    <property type="match status" value="1"/>
</dbReference>
<dbReference type="SMART" id="SM00560">
    <property type="entry name" value="LamGL"/>
    <property type="match status" value="1"/>
</dbReference>
<dbReference type="AlphaFoldDB" id="A0A557SS75"/>
<evidence type="ECO:0000256" key="1">
    <source>
        <dbReference type="ARBA" id="ARBA00022729"/>
    </source>
</evidence>
<dbReference type="InterPro" id="IPR012938">
    <property type="entry name" value="Glc/Sorbosone_DH"/>
</dbReference>
<keyword evidence="1" id="KW-0732">Signal</keyword>
<dbReference type="EMBL" id="VOAH01000015">
    <property type="protein sequence ID" value="TVP39461.1"/>
    <property type="molecule type" value="Genomic_DNA"/>
</dbReference>
<dbReference type="InterPro" id="IPR006558">
    <property type="entry name" value="LamG-like"/>
</dbReference>
<dbReference type="Gene3D" id="2.120.10.30">
    <property type="entry name" value="TolB, C-terminal domain"/>
    <property type="match status" value="1"/>
</dbReference>
<dbReference type="InterPro" id="IPR011041">
    <property type="entry name" value="Quinoprot_gluc/sorb_DH_b-prop"/>
</dbReference>
<organism evidence="5 6">
    <name type="scientific">Candidatus Nitrosocosmicus arcticus</name>
    <dbReference type="NCBI Taxonomy" id="2035267"/>
    <lineage>
        <taxon>Archaea</taxon>
        <taxon>Nitrososphaerota</taxon>
        <taxon>Nitrososphaeria</taxon>
        <taxon>Nitrososphaerales</taxon>
        <taxon>Nitrososphaeraceae</taxon>
        <taxon>Candidatus Nitrosocosmicus</taxon>
    </lineage>
</organism>
<evidence type="ECO:0000313" key="5">
    <source>
        <dbReference type="EMBL" id="TVP39461.1"/>
    </source>
</evidence>
<dbReference type="PANTHER" id="PTHR19328">
    <property type="entry name" value="HEDGEHOG-INTERACTING PROTEIN"/>
    <property type="match status" value="1"/>
</dbReference>
<accession>A0A557SS75</accession>
<comment type="caution">
    <text evidence="5">The sequence shown here is derived from an EMBL/GenBank/DDBJ whole genome shotgun (WGS) entry which is preliminary data.</text>
</comment>
<dbReference type="PANTHER" id="PTHR19328:SF13">
    <property type="entry name" value="HIPL1 PROTEIN"/>
    <property type="match status" value="1"/>
</dbReference>
<dbReference type="Pfam" id="PF07995">
    <property type="entry name" value="GSDH"/>
    <property type="match status" value="1"/>
</dbReference>
<evidence type="ECO:0000313" key="6">
    <source>
        <dbReference type="Proteomes" id="UP000315289"/>
    </source>
</evidence>
<dbReference type="Pfam" id="PF13385">
    <property type="entry name" value="Laminin_G_3"/>
    <property type="match status" value="1"/>
</dbReference>
<proteinExistence type="predicted"/>
<feature type="region of interest" description="Disordered" evidence="3">
    <location>
        <begin position="743"/>
        <end position="772"/>
    </location>
</feature>
<evidence type="ECO:0000256" key="3">
    <source>
        <dbReference type="SAM" id="MobiDB-lite"/>
    </source>
</evidence>
<dbReference type="Gene3D" id="2.60.120.200">
    <property type="match status" value="1"/>
</dbReference>
<gene>
    <name evidence="5" type="ORF">NARC_150055</name>
</gene>
<dbReference type="InterPro" id="IPR013320">
    <property type="entry name" value="ConA-like_dom_sf"/>
</dbReference>
<name>A0A557SS75_9ARCH</name>
<feature type="compositionally biased region" description="Acidic residues" evidence="3">
    <location>
        <begin position="750"/>
        <end position="772"/>
    </location>
</feature>
<feature type="domain" description="LamG-like jellyroll fold" evidence="4">
    <location>
        <begin position="110"/>
        <end position="251"/>
    </location>
</feature>